<proteinExistence type="predicted"/>
<dbReference type="EMBL" id="PHAO01000001">
    <property type="protein sequence ID" value="PKN03058.1"/>
    <property type="molecule type" value="Genomic_DNA"/>
</dbReference>
<evidence type="ECO:0000256" key="5">
    <source>
        <dbReference type="ARBA" id="ARBA00022670"/>
    </source>
</evidence>
<keyword evidence="12" id="KW-0961">Cell wall biogenesis/degradation</keyword>
<evidence type="ECO:0000256" key="8">
    <source>
        <dbReference type="ARBA" id="ARBA00022960"/>
    </source>
</evidence>
<sequence length="672" mass="74072">MASSFSIDKKLENKKLSKPSSVWNDSKAQGFKDIVKRGLFKGSPDSDVSPWNFIYAFIFFFLSFGLLITSIAKLQIVEGAKMAQRSEINKVRISKIPAERGIIFDADGVKLVENVASMNVYLSIESYIEKDGQLDNEKLGASMDTLGGMLGDNWRQVAVNSEEVYDSLSDRVYSIYMSSPYFSKILLASDIDNDVAIKIKARMQEIPGITIDNGNKRKYLYNEYFTHILGYTGEASARDIEILEGIGMGDTVGKIGVERYYNEEFRGIGGQLAEEIDALGRSVSKEPYILKTPQAGKTLYLTIKKDIQIKMYELLADAVTKHDAAGGAGIIQDVNTGEILAIVSYPSYNGNLFVGGISQSEYSQIINDKRNPLLNRAIAAQMPPGSTFKTVIATAGLDSKVITRNTVYVSRAGYSFSNGAPFQEYRKNVYGSLTVVDALAVSSNIFFCELIRDWDMNKLVPYLEKFGIGAYTKIDIPGEAPGRLPSPENKIKLAKTTSPWLEPIWYPEGDSCNSVIGQGITLVTPIQMSNWMAAIANGGTLYTPHVAKKFVDEKGFEYPVKFEPLQENIASQSSLEIVRKGMWETVNGSRGIVGSLSNTGTKVAAKTGTAEFGKVNEKGIYEDTHAWVAGFFPFDKPKYSFTVFLEDGGSSSNASAVMREMITWMVQNGFVE</sequence>
<comment type="caution">
    <text evidence="16">The sequence shown here is derived from an EMBL/GenBank/DDBJ whole genome shotgun (WGS) entry which is preliminary data.</text>
</comment>
<evidence type="ECO:0000256" key="12">
    <source>
        <dbReference type="ARBA" id="ARBA00023316"/>
    </source>
</evidence>
<evidence type="ECO:0000256" key="9">
    <source>
        <dbReference type="ARBA" id="ARBA00022984"/>
    </source>
</evidence>
<organism evidence="16 17">
    <name type="scientific">Candidatus Dojkabacteria bacterium HGW-Dojkabacteria-1</name>
    <dbReference type="NCBI Taxonomy" id="2013761"/>
    <lineage>
        <taxon>Bacteria</taxon>
        <taxon>Candidatus Dojkabacteria</taxon>
    </lineage>
</organism>
<dbReference type="GO" id="GO:0071972">
    <property type="term" value="F:peptidoglycan L,D-transpeptidase activity"/>
    <property type="evidence" value="ECO:0007669"/>
    <property type="project" value="TreeGrafter"/>
</dbReference>
<keyword evidence="4" id="KW-0997">Cell inner membrane</keyword>
<keyword evidence="3" id="KW-1003">Cell membrane</keyword>
<keyword evidence="6 13" id="KW-0812">Transmembrane</keyword>
<dbReference type="NCBIfam" id="TIGR03423">
    <property type="entry name" value="pbp2_mrdA"/>
    <property type="match status" value="1"/>
</dbReference>
<reference evidence="16 17" key="1">
    <citation type="journal article" date="2017" name="ISME J.">
        <title>Potential for microbial H2 and metal transformations associated with novel bacteria and archaea in deep terrestrial subsurface sediments.</title>
        <authorList>
            <person name="Hernsdorf A.W."/>
            <person name="Amano Y."/>
            <person name="Miyakawa K."/>
            <person name="Ise K."/>
            <person name="Suzuki Y."/>
            <person name="Anantharaman K."/>
            <person name="Probst A."/>
            <person name="Burstein D."/>
            <person name="Thomas B.C."/>
            <person name="Banfield J.F."/>
        </authorList>
    </citation>
    <scope>NUCLEOTIDE SEQUENCE [LARGE SCALE GENOMIC DNA]</scope>
    <source>
        <strain evidence="16">HGW-Dojkabacteria-1</strain>
    </source>
</reference>
<name>A0A2N2F4F4_9BACT</name>
<dbReference type="Pfam" id="PF03717">
    <property type="entry name" value="PBP_dimer"/>
    <property type="match status" value="1"/>
</dbReference>
<dbReference type="Gene3D" id="3.40.710.10">
    <property type="entry name" value="DD-peptidase/beta-lactamase superfamily"/>
    <property type="match status" value="1"/>
</dbReference>
<dbReference type="GO" id="GO:0006508">
    <property type="term" value="P:proteolysis"/>
    <property type="evidence" value="ECO:0007669"/>
    <property type="project" value="UniProtKB-KW"/>
</dbReference>
<evidence type="ECO:0000313" key="16">
    <source>
        <dbReference type="EMBL" id="PKN03058.1"/>
    </source>
</evidence>
<keyword evidence="10 13" id="KW-1133">Transmembrane helix</keyword>
<evidence type="ECO:0000256" key="1">
    <source>
        <dbReference type="ARBA" id="ARBA00004167"/>
    </source>
</evidence>
<dbReference type="GO" id="GO:0009002">
    <property type="term" value="F:serine-type D-Ala-D-Ala carboxypeptidase activity"/>
    <property type="evidence" value="ECO:0007669"/>
    <property type="project" value="InterPro"/>
</dbReference>
<feature type="transmembrane region" description="Helical" evidence="13">
    <location>
        <begin position="53"/>
        <end position="72"/>
    </location>
</feature>
<dbReference type="GO" id="GO:0008360">
    <property type="term" value="P:regulation of cell shape"/>
    <property type="evidence" value="ECO:0007669"/>
    <property type="project" value="UniProtKB-KW"/>
</dbReference>
<dbReference type="GO" id="GO:0008658">
    <property type="term" value="F:penicillin binding"/>
    <property type="evidence" value="ECO:0007669"/>
    <property type="project" value="InterPro"/>
</dbReference>
<evidence type="ECO:0000259" key="15">
    <source>
        <dbReference type="Pfam" id="PF03717"/>
    </source>
</evidence>
<dbReference type="GO" id="GO:0005886">
    <property type="term" value="C:plasma membrane"/>
    <property type="evidence" value="ECO:0007669"/>
    <property type="project" value="UniProtKB-SubCell"/>
</dbReference>
<keyword evidence="9" id="KW-0573">Peptidoglycan synthesis</keyword>
<comment type="subcellular location">
    <subcellularLocation>
        <location evidence="2">Cell membrane</location>
    </subcellularLocation>
    <subcellularLocation>
        <location evidence="1">Membrane</location>
        <topology evidence="1">Single-pass membrane protein</topology>
    </subcellularLocation>
</comment>
<keyword evidence="11 13" id="KW-0472">Membrane</keyword>
<dbReference type="PANTHER" id="PTHR30627:SF2">
    <property type="entry name" value="PEPTIDOGLYCAN D,D-TRANSPEPTIDASE MRDA"/>
    <property type="match status" value="1"/>
</dbReference>
<dbReference type="SUPFAM" id="SSF56519">
    <property type="entry name" value="Penicillin binding protein dimerisation domain"/>
    <property type="match status" value="1"/>
</dbReference>
<evidence type="ECO:0000256" key="6">
    <source>
        <dbReference type="ARBA" id="ARBA00022692"/>
    </source>
</evidence>
<dbReference type="Gene3D" id="3.90.1310.10">
    <property type="entry name" value="Penicillin-binding protein 2a (Domain 2)"/>
    <property type="match status" value="1"/>
</dbReference>
<protein>
    <submittedName>
        <fullName evidence="16">Penicillin-binding protein 2</fullName>
    </submittedName>
</protein>
<dbReference type="GO" id="GO:0009252">
    <property type="term" value="P:peptidoglycan biosynthetic process"/>
    <property type="evidence" value="ECO:0007669"/>
    <property type="project" value="UniProtKB-KW"/>
</dbReference>
<dbReference type="AlphaFoldDB" id="A0A2N2F4F4"/>
<dbReference type="SUPFAM" id="SSF56601">
    <property type="entry name" value="beta-lactamase/transpeptidase-like"/>
    <property type="match status" value="1"/>
</dbReference>
<evidence type="ECO:0000256" key="2">
    <source>
        <dbReference type="ARBA" id="ARBA00004236"/>
    </source>
</evidence>
<keyword evidence="8" id="KW-0133">Cell shape</keyword>
<dbReference type="Proteomes" id="UP000233417">
    <property type="component" value="Unassembled WGS sequence"/>
</dbReference>
<evidence type="ECO:0000256" key="4">
    <source>
        <dbReference type="ARBA" id="ARBA00022519"/>
    </source>
</evidence>
<accession>A0A2N2F4F4</accession>
<evidence type="ECO:0000256" key="11">
    <source>
        <dbReference type="ARBA" id="ARBA00023136"/>
    </source>
</evidence>
<dbReference type="GO" id="GO:0071555">
    <property type="term" value="P:cell wall organization"/>
    <property type="evidence" value="ECO:0007669"/>
    <property type="project" value="UniProtKB-KW"/>
</dbReference>
<keyword evidence="7" id="KW-0378">Hydrolase</keyword>
<dbReference type="InterPro" id="IPR050515">
    <property type="entry name" value="Beta-lactam/transpept"/>
</dbReference>
<dbReference type="InterPro" id="IPR036138">
    <property type="entry name" value="PBP_dimer_sf"/>
</dbReference>
<keyword evidence="5" id="KW-0645">Protease</keyword>
<dbReference type="InterPro" id="IPR017790">
    <property type="entry name" value="Penicillin-binding_protein_2"/>
</dbReference>
<dbReference type="Pfam" id="PF00905">
    <property type="entry name" value="Transpeptidase"/>
    <property type="match status" value="1"/>
</dbReference>
<evidence type="ECO:0000256" key="10">
    <source>
        <dbReference type="ARBA" id="ARBA00022989"/>
    </source>
</evidence>
<dbReference type="InterPro" id="IPR001460">
    <property type="entry name" value="PCN-bd_Tpept"/>
</dbReference>
<evidence type="ECO:0000259" key="14">
    <source>
        <dbReference type="Pfam" id="PF00905"/>
    </source>
</evidence>
<dbReference type="InterPro" id="IPR005311">
    <property type="entry name" value="PBP_dimer"/>
</dbReference>
<evidence type="ECO:0000256" key="13">
    <source>
        <dbReference type="SAM" id="Phobius"/>
    </source>
</evidence>
<evidence type="ECO:0000256" key="3">
    <source>
        <dbReference type="ARBA" id="ARBA00022475"/>
    </source>
</evidence>
<feature type="domain" description="Penicillin-binding protein dimerisation" evidence="15">
    <location>
        <begin position="95"/>
        <end position="284"/>
    </location>
</feature>
<dbReference type="InterPro" id="IPR012338">
    <property type="entry name" value="Beta-lactam/transpept-like"/>
</dbReference>
<gene>
    <name evidence="16" type="primary">mrdA</name>
    <name evidence="16" type="ORF">CVU76_03480</name>
</gene>
<dbReference type="PANTHER" id="PTHR30627">
    <property type="entry name" value="PEPTIDOGLYCAN D,D-TRANSPEPTIDASE"/>
    <property type="match status" value="1"/>
</dbReference>
<evidence type="ECO:0000256" key="7">
    <source>
        <dbReference type="ARBA" id="ARBA00022801"/>
    </source>
</evidence>
<feature type="domain" description="Penicillin-binding protein transpeptidase" evidence="14">
    <location>
        <begin position="328"/>
        <end position="660"/>
    </location>
</feature>
<evidence type="ECO:0000313" key="17">
    <source>
        <dbReference type="Proteomes" id="UP000233417"/>
    </source>
</evidence>